<keyword evidence="2" id="KW-0677">Repeat</keyword>
<evidence type="ECO:0000313" key="8">
    <source>
        <dbReference type="Proteomes" id="UP000005207"/>
    </source>
</evidence>
<dbReference type="AlphaFoldDB" id="I3KSJ1"/>
<dbReference type="GO" id="GO:0051607">
    <property type="term" value="P:defense response to virus"/>
    <property type="evidence" value="ECO:0007669"/>
    <property type="project" value="TreeGrafter"/>
</dbReference>
<comment type="similarity">
    <text evidence="5">Belongs to the IFIT family.</text>
</comment>
<dbReference type="OMA" id="CEKGWSL"/>
<dbReference type="InterPro" id="IPR011990">
    <property type="entry name" value="TPR-like_helical_dom_sf"/>
</dbReference>
<organism evidence="7 8">
    <name type="scientific">Oreochromis niloticus</name>
    <name type="common">Nile tilapia</name>
    <name type="synonym">Tilapia nilotica</name>
    <dbReference type="NCBI Taxonomy" id="8128"/>
    <lineage>
        <taxon>Eukaryota</taxon>
        <taxon>Metazoa</taxon>
        <taxon>Chordata</taxon>
        <taxon>Craniata</taxon>
        <taxon>Vertebrata</taxon>
        <taxon>Euteleostomi</taxon>
        <taxon>Actinopterygii</taxon>
        <taxon>Neopterygii</taxon>
        <taxon>Teleostei</taxon>
        <taxon>Neoteleostei</taxon>
        <taxon>Acanthomorphata</taxon>
        <taxon>Ovalentaria</taxon>
        <taxon>Cichlomorphae</taxon>
        <taxon>Cichliformes</taxon>
        <taxon>Cichlidae</taxon>
        <taxon>African cichlids</taxon>
        <taxon>Pseudocrenilabrinae</taxon>
        <taxon>Oreochromini</taxon>
        <taxon>Oreochromis</taxon>
    </lineage>
</organism>
<dbReference type="HOGENOM" id="CLU_043482_1_0_1"/>
<evidence type="ECO:0000256" key="6">
    <source>
        <dbReference type="PROSITE-ProRule" id="PRU00339"/>
    </source>
</evidence>
<name>I3KSJ1_ORENI</name>
<protein>
    <submittedName>
        <fullName evidence="7">Interferon-induced protein with tetratricopeptide repeats 5</fullName>
    </submittedName>
</protein>
<dbReference type="Ensembl" id="ENSONIT00000024108.2">
    <property type="protein sequence ID" value="ENSONIP00000024087.2"/>
    <property type="gene ID" value="ENSONIG00000019137.2"/>
</dbReference>
<sequence length="512" mass="60002">MQPTSDPGKDLHRRLQQLQSRFTWDLKKEDLELDDLSKQLQHDIDLQLGQRGALAHSYRFLSYVRYLQGKPEEALSLLTESEEKTRECYGGESELRLIVTYGDLAWLKYHTKDYVQSQTYCQRVEDILVKHPPDSSTDLHPEVYGEKGWTFLKFSSSYYTKAEEYFCKALELQPDDWEWNTGYAIVLYRTEQNVSDWYPEESPATKQLRQALEKNPDDGVLMSLLALKLVHDENKHTEAKGLVKKALEVGQDNTQVTRYVAKYLRNQNQLDESIDLLKSMLEKKSQSSFIHHQLALCYEKKKNKLLGRRVRPESEVQHWTRLCIQHLEESVRLKKGFNAAKALLALQYAQNFERRRAQQMFDDVLLTLEDEPLSIRQYVYRYYAEFCYYHANQKDLGLTYYKKALKICINTSHWKHCVKKLTTIAEGRLKTNRRDATSYGILGAVARAEGNRSRAVRNYERALEIDANNDEYLSALWELRLDLTAHREEKDRPEEKLPEAAYEKVCTRNATV</sequence>
<reference evidence="7" key="1">
    <citation type="submission" date="2025-08" db="UniProtKB">
        <authorList>
            <consortium name="Ensembl"/>
        </authorList>
    </citation>
    <scope>IDENTIFICATION</scope>
</reference>
<reference evidence="7" key="2">
    <citation type="submission" date="2025-09" db="UniProtKB">
        <authorList>
            <consortium name="Ensembl"/>
        </authorList>
    </citation>
    <scope>IDENTIFICATION</scope>
</reference>
<dbReference type="FunFam" id="1.25.40.10:FF:000036">
    <property type="entry name" value="interferon-induced protein with tetratricopeptide repeats 5"/>
    <property type="match status" value="1"/>
</dbReference>
<evidence type="ECO:0000256" key="3">
    <source>
        <dbReference type="ARBA" id="ARBA00022803"/>
    </source>
</evidence>
<keyword evidence="3 6" id="KW-0802">TPR repeat</keyword>
<evidence type="ECO:0000256" key="2">
    <source>
        <dbReference type="ARBA" id="ARBA00022737"/>
    </source>
</evidence>
<dbReference type="PANTHER" id="PTHR10271:SF29">
    <property type="entry name" value="INTERFERON-INDUCED PROTEIN WITH TETRATRICOPEPTIDE REPEATS-RELATED"/>
    <property type="match status" value="1"/>
</dbReference>
<dbReference type="SMART" id="SM00028">
    <property type="entry name" value="TPR"/>
    <property type="match status" value="5"/>
</dbReference>
<evidence type="ECO:0000256" key="5">
    <source>
        <dbReference type="ARBA" id="ARBA00038336"/>
    </source>
</evidence>
<keyword evidence="1" id="KW-0399">Innate immunity</keyword>
<keyword evidence="4" id="KW-0391">Immunity</keyword>
<dbReference type="SUPFAM" id="SSF81901">
    <property type="entry name" value="HCP-like"/>
    <property type="match status" value="1"/>
</dbReference>
<dbReference type="FunCoup" id="I3KSJ1">
    <property type="interactions" value="611"/>
</dbReference>
<dbReference type="InParanoid" id="I3KSJ1"/>
<gene>
    <name evidence="7" type="primary">LOC100702194</name>
</gene>
<dbReference type="Gene3D" id="1.25.40.10">
    <property type="entry name" value="Tetratricopeptide repeat domain"/>
    <property type="match status" value="3"/>
</dbReference>
<dbReference type="PROSITE" id="PS50005">
    <property type="entry name" value="TPR"/>
    <property type="match status" value="1"/>
</dbReference>
<feature type="repeat" description="TPR" evidence="6">
    <location>
        <begin position="436"/>
        <end position="469"/>
    </location>
</feature>
<dbReference type="GeneTree" id="ENSGT00950000182946"/>
<dbReference type="STRING" id="8128.ENSONIP00000024087"/>
<proteinExistence type="inferred from homology"/>
<keyword evidence="8" id="KW-1185">Reference proteome</keyword>
<dbReference type="InterPro" id="IPR019734">
    <property type="entry name" value="TPR_rpt"/>
</dbReference>
<evidence type="ECO:0000256" key="4">
    <source>
        <dbReference type="ARBA" id="ARBA00022859"/>
    </source>
</evidence>
<accession>I3KSJ1</accession>
<dbReference type="GO" id="GO:0045087">
    <property type="term" value="P:innate immune response"/>
    <property type="evidence" value="ECO:0007669"/>
    <property type="project" value="UniProtKB-KW"/>
</dbReference>
<dbReference type="SUPFAM" id="SSF48452">
    <property type="entry name" value="TPR-like"/>
    <property type="match status" value="1"/>
</dbReference>
<dbReference type="PANTHER" id="PTHR10271">
    <property type="entry name" value="INTERFERON-INDUCED PROTEIN WITH TETRATRICOPEPTIDE REPEATS"/>
    <property type="match status" value="1"/>
</dbReference>
<dbReference type="Pfam" id="PF13429">
    <property type="entry name" value="TPR_15"/>
    <property type="match status" value="1"/>
</dbReference>
<dbReference type="Proteomes" id="UP000005207">
    <property type="component" value="Unplaced"/>
</dbReference>
<evidence type="ECO:0000256" key="1">
    <source>
        <dbReference type="ARBA" id="ARBA00022588"/>
    </source>
</evidence>
<dbReference type="GO" id="GO:0005829">
    <property type="term" value="C:cytosol"/>
    <property type="evidence" value="ECO:0007669"/>
    <property type="project" value="TreeGrafter"/>
</dbReference>
<evidence type="ECO:0000313" key="7">
    <source>
        <dbReference type="Ensembl" id="ENSONIP00000024087.2"/>
    </source>
</evidence>